<dbReference type="Proteomes" id="UP001604336">
    <property type="component" value="Unassembled WGS sequence"/>
</dbReference>
<evidence type="ECO:0000313" key="3">
    <source>
        <dbReference type="Proteomes" id="UP001604336"/>
    </source>
</evidence>
<dbReference type="EMBL" id="JBFOLK010000007">
    <property type="protein sequence ID" value="KAL2498434.1"/>
    <property type="molecule type" value="Genomic_DNA"/>
</dbReference>
<gene>
    <name evidence="2" type="ORF">Adt_23984</name>
</gene>
<evidence type="ECO:0000259" key="1">
    <source>
        <dbReference type="Pfam" id="PF03732"/>
    </source>
</evidence>
<comment type="caution">
    <text evidence="2">The sequence shown here is derived from an EMBL/GenBank/DDBJ whole genome shotgun (WGS) entry which is preliminary data.</text>
</comment>
<dbReference type="PANTHER" id="PTHR33223">
    <property type="entry name" value="CCHC-TYPE DOMAIN-CONTAINING PROTEIN"/>
    <property type="match status" value="1"/>
</dbReference>
<proteinExistence type="predicted"/>
<evidence type="ECO:0000313" key="2">
    <source>
        <dbReference type="EMBL" id="KAL2498434.1"/>
    </source>
</evidence>
<dbReference type="InterPro" id="IPR005162">
    <property type="entry name" value="Retrotrans_gag_dom"/>
</dbReference>
<dbReference type="AlphaFoldDB" id="A0ABD1SE21"/>
<dbReference type="PANTHER" id="PTHR33223:SF10">
    <property type="entry name" value="AMINOTRANSFERASE-LIKE PLANT MOBILE DOMAIN-CONTAINING PROTEIN"/>
    <property type="match status" value="1"/>
</dbReference>
<keyword evidence="3" id="KW-1185">Reference proteome</keyword>
<name>A0ABD1SE21_9LAMI</name>
<sequence length="145" mass="17041">MKQRLADLETKQKNILKKYIIDLHSPFLEDILPKPLPEKLKMPQLTSYEDGNNPFEHLDWSWNDLSAQFVSTFMGARAHSTPKERLVSIKQGQTESLRSYMDRFSKKIVDVDKISNDGVLMDVLSELHTKMQFWWSVHEDRQATY</sequence>
<feature type="domain" description="Retrotransposon gag" evidence="1">
    <location>
        <begin position="60"/>
        <end position="115"/>
    </location>
</feature>
<accession>A0ABD1SE21</accession>
<protein>
    <recommendedName>
        <fullName evidence="1">Retrotransposon gag domain-containing protein</fullName>
    </recommendedName>
</protein>
<dbReference type="Pfam" id="PF03732">
    <property type="entry name" value="Retrotrans_gag"/>
    <property type="match status" value="1"/>
</dbReference>
<organism evidence="2 3">
    <name type="scientific">Abeliophyllum distichum</name>
    <dbReference type="NCBI Taxonomy" id="126358"/>
    <lineage>
        <taxon>Eukaryota</taxon>
        <taxon>Viridiplantae</taxon>
        <taxon>Streptophyta</taxon>
        <taxon>Embryophyta</taxon>
        <taxon>Tracheophyta</taxon>
        <taxon>Spermatophyta</taxon>
        <taxon>Magnoliopsida</taxon>
        <taxon>eudicotyledons</taxon>
        <taxon>Gunneridae</taxon>
        <taxon>Pentapetalae</taxon>
        <taxon>asterids</taxon>
        <taxon>lamiids</taxon>
        <taxon>Lamiales</taxon>
        <taxon>Oleaceae</taxon>
        <taxon>Forsythieae</taxon>
        <taxon>Abeliophyllum</taxon>
    </lineage>
</organism>
<reference evidence="3" key="1">
    <citation type="submission" date="2024-07" db="EMBL/GenBank/DDBJ databases">
        <title>Two chromosome-level genome assemblies of Korean endemic species Abeliophyllum distichum and Forsythia ovata (Oleaceae).</title>
        <authorList>
            <person name="Jang H."/>
        </authorList>
    </citation>
    <scope>NUCLEOTIDE SEQUENCE [LARGE SCALE GENOMIC DNA]</scope>
</reference>